<dbReference type="EMBL" id="JAAOYM010000001">
    <property type="protein sequence ID" value="NIJ09711.1"/>
    <property type="molecule type" value="Genomic_DNA"/>
</dbReference>
<gene>
    <name evidence="1" type="ORF">FHU38_000055</name>
</gene>
<evidence type="ECO:0000313" key="2">
    <source>
        <dbReference type="Proteomes" id="UP000545493"/>
    </source>
</evidence>
<evidence type="ECO:0000313" key="1">
    <source>
        <dbReference type="EMBL" id="NIJ09711.1"/>
    </source>
</evidence>
<comment type="caution">
    <text evidence="1">The sequence shown here is derived from an EMBL/GenBank/DDBJ whole genome shotgun (WGS) entry which is preliminary data.</text>
</comment>
<dbReference type="AlphaFoldDB" id="A0A7X5UKJ6"/>
<reference evidence="1 2" key="1">
    <citation type="submission" date="2020-03" db="EMBL/GenBank/DDBJ databases">
        <title>Sequencing the genomes of 1000 actinobacteria strains.</title>
        <authorList>
            <person name="Klenk H.-P."/>
        </authorList>
    </citation>
    <scope>NUCLEOTIDE SEQUENCE [LARGE SCALE GENOMIC DNA]</scope>
    <source>
        <strain evidence="1 2">DSM 45685</strain>
    </source>
</reference>
<proteinExistence type="predicted"/>
<protein>
    <submittedName>
        <fullName evidence="1">Uncharacterized protein</fullName>
    </submittedName>
</protein>
<accession>A0A7X5UKJ6</accession>
<sequence>MQLAHNRRVDGVTQAQVLLNLGREDHLDRDGLRWLVGSINRYLGDGDTGEPTEAAPWAGDGLRVTASRPVGTVHLLDGLWRALEIDAAVGKVLGSRRFTTNMERVLFALVPNRAIEAMSKLSAAEWASCDG</sequence>
<dbReference type="RefSeq" id="WP_050998286.1">
    <property type="nucleotide sequence ID" value="NZ_JAAOYM010000001.1"/>
</dbReference>
<dbReference type="Proteomes" id="UP000545493">
    <property type="component" value="Unassembled WGS sequence"/>
</dbReference>
<name>A0A7X5UKJ6_9PSEU</name>
<organism evidence="1 2">
    <name type="scientific">Saccharomonospora amisosensis</name>
    <dbReference type="NCBI Taxonomy" id="1128677"/>
    <lineage>
        <taxon>Bacteria</taxon>
        <taxon>Bacillati</taxon>
        <taxon>Actinomycetota</taxon>
        <taxon>Actinomycetes</taxon>
        <taxon>Pseudonocardiales</taxon>
        <taxon>Pseudonocardiaceae</taxon>
        <taxon>Saccharomonospora</taxon>
    </lineage>
</organism>
<keyword evidence="2" id="KW-1185">Reference proteome</keyword>